<dbReference type="Gene3D" id="1.10.4020.10">
    <property type="entry name" value="DNA breaking-rejoining enzymes"/>
    <property type="match status" value="1"/>
</dbReference>
<dbReference type="AlphaFoldDB" id="A0AAV7PXV1"/>
<dbReference type="EMBL" id="JANPWB010000011">
    <property type="protein sequence ID" value="KAJ1132039.1"/>
    <property type="molecule type" value="Genomic_DNA"/>
</dbReference>
<dbReference type="InterPro" id="IPR003309">
    <property type="entry name" value="SCAN_dom"/>
</dbReference>
<accession>A0AAV7PXV1</accession>
<keyword evidence="4" id="KW-1185">Reference proteome</keyword>
<dbReference type="Proteomes" id="UP001066276">
    <property type="component" value="Chromosome 7"/>
</dbReference>
<dbReference type="PANTHER" id="PTHR46888:SF1">
    <property type="entry name" value="RIBONUCLEASE H"/>
    <property type="match status" value="1"/>
</dbReference>
<reference evidence="3" key="1">
    <citation type="journal article" date="2022" name="bioRxiv">
        <title>Sequencing and chromosome-scale assembly of the giantPleurodeles waltlgenome.</title>
        <authorList>
            <person name="Brown T."/>
            <person name="Elewa A."/>
            <person name="Iarovenko S."/>
            <person name="Subramanian E."/>
            <person name="Araus A.J."/>
            <person name="Petzold A."/>
            <person name="Susuki M."/>
            <person name="Suzuki K.-i.T."/>
            <person name="Hayashi T."/>
            <person name="Toyoda A."/>
            <person name="Oliveira C."/>
            <person name="Osipova E."/>
            <person name="Leigh N.D."/>
            <person name="Simon A."/>
            <person name="Yun M.H."/>
        </authorList>
    </citation>
    <scope>NUCLEOTIDE SEQUENCE</scope>
    <source>
        <strain evidence="3">20211129_DDA</strain>
        <tissue evidence="3">Liver</tissue>
    </source>
</reference>
<evidence type="ECO:0000313" key="3">
    <source>
        <dbReference type="EMBL" id="KAJ1132039.1"/>
    </source>
</evidence>
<protein>
    <recommendedName>
        <fullName evidence="2">SCAN box domain-containing protein</fullName>
    </recommendedName>
</protein>
<feature type="region of interest" description="Disordered" evidence="1">
    <location>
        <begin position="283"/>
        <end position="308"/>
    </location>
</feature>
<name>A0AAV7PXV1_PLEWA</name>
<feature type="domain" description="SCAN box" evidence="2">
    <location>
        <begin position="123"/>
        <end position="201"/>
    </location>
</feature>
<dbReference type="InterPro" id="IPR038269">
    <property type="entry name" value="SCAN_sf"/>
</dbReference>
<evidence type="ECO:0000256" key="1">
    <source>
        <dbReference type="SAM" id="MobiDB-lite"/>
    </source>
</evidence>
<dbReference type="SMART" id="SM00431">
    <property type="entry name" value="SCAN"/>
    <property type="match status" value="1"/>
</dbReference>
<dbReference type="Pfam" id="PF02023">
    <property type="entry name" value="SCAN"/>
    <property type="match status" value="1"/>
</dbReference>
<proteinExistence type="predicted"/>
<organism evidence="3 4">
    <name type="scientific">Pleurodeles waltl</name>
    <name type="common">Iberian ribbed newt</name>
    <dbReference type="NCBI Taxonomy" id="8319"/>
    <lineage>
        <taxon>Eukaryota</taxon>
        <taxon>Metazoa</taxon>
        <taxon>Chordata</taxon>
        <taxon>Craniata</taxon>
        <taxon>Vertebrata</taxon>
        <taxon>Euteleostomi</taxon>
        <taxon>Amphibia</taxon>
        <taxon>Batrachia</taxon>
        <taxon>Caudata</taxon>
        <taxon>Salamandroidea</taxon>
        <taxon>Salamandridae</taxon>
        <taxon>Pleurodelinae</taxon>
        <taxon>Pleurodeles</taxon>
    </lineage>
</organism>
<comment type="caution">
    <text evidence="3">The sequence shown here is derived from an EMBL/GenBank/DDBJ whole genome shotgun (WGS) entry which is preliminary data.</text>
</comment>
<evidence type="ECO:0000259" key="2">
    <source>
        <dbReference type="PROSITE" id="PS50804"/>
    </source>
</evidence>
<dbReference type="SUPFAM" id="SSF47353">
    <property type="entry name" value="Retrovirus capsid dimerization domain-like"/>
    <property type="match status" value="1"/>
</dbReference>
<dbReference type="PANTHER" id="PTHR46888">
    <property type="entry name" value="ZINC KNUCKLE DOMAINCONTAINING PROTEIN-RELATED"/>
    <property type="match status" value="1"/>
</dbReference>
<sequence>MATEERAETLYVIVEQPLDQVDLQMASSEADAQMHIYEPCQSPVQRIQILDMECDDDPETFLMMFQCAAEDAMLPKEDWPMQLAPLLTGNAREVYQALPLYNANNYDDVKNAILTHVSGESYRKKFRGLAFTAGASLQTVAQQLRDWGRRWLKPETRSAAEMMELILVEQFIRILPESAGEWLSHHKVQSLDSAVQLMERFLTGEHPRPAYRSGHSFVQTSARGKERLATGSAAEEPVIILQLEDVQPDSVTQCGEEKVEDKNTITEFVVVGHEHLRGFDERSKDFQESPENQMVEEEEEFPESDDGVKIERTSPAGLIVTSAGLGIKYVSELESHNIPVERVRGGYTEKMEHQKTILDQATDIFLQCSEQTVIFTKQKMTQKKQIRVKGHQPSTVVDNKAMYSNDKKMQPEGRTCFILIALP</sequence>
<evidence type="ECO:0000313" key="4">
    <source>
        <dbReference type="Proteomes" id="UP001066276"/>
    </source>
</evidence>
<feature type="compositionally biased region" description="Acidic residues" evidence="1">
    <location>
        <begin position="294"/>
        <end position="305"/>
    </location>
</feature>
<dbReference type="PROSITE" id="PS50804">
    <property type="entry name" value="SCAN_BOX"/>
    <property type="match status" value="1"/>
</dbReference>
<gene>
    <name evidence="3" type="ORF">NDU88_010369</name>
</gene>